<dbReference type="InterPro" id="IPR044140">
    <property type="entry name" value="ProRS_anticodon_short"/>
</dbReference>
<evidence type="ECO:0000256" key="1">
    <source>
        <dbReference type="ARBA" id="ARBA00012831"/>
    </source>
</evidence>
<dbReference type="PRINTS" id="PR01046">
    <property type="entry name" value="TRNASYNTHPRO"/>
</dbReference>
<dbReference type="PANTHER" id="PTHR42753:SF2">
    <property type="entry name" value="PROLINE--TRNA LIGASE"/>
    <property type="match status" value="1"/>
</dbReference>
<feature type="domain" description="Aminoacyl-transfer RNA synthetases class-II family profile" evidence="10">
    <location>
        <begin position="17"/>
        <end position="315"/>
    </location>
</feature>
<evidence type="ECO:0000256" key="2">
    <source>
        <dbReference type="ARBA" id="ARBA00019110"/>
    </source>
</evidence>
<evidence type="ECO:0000256" key="3">
    <source>
        <dbReference type="ARBA" id="ARBA00022598"/>
    </source>
</evidence>
<dbReference type="InterPro" id="IPR002314">
    <property type="entry name" value="aa-tRNA-synt_IIb"/>
</dbReference>
<dbReference type="Pfam" id="PF03129">
    <property type="entry name" value="HGTP_anticodon"/>
    <property type="match status" value="1"/>
</dbReference>
<evidence type="ECO:0000313" key="12">
    <source>
        <dbReference type="Proteomes" id="UP000177199"/>
    </source>
</evidence>
<name>A0A1F7HLH9_9BACT</name>
<dbReference type="SUPFAM" id="SSF52954">
    <property type="entry name" value="Class II aaRS ABD-related"/>
    <property type="match status" value="1"/>
</dbReference>
<organism evidence="11 12">
    <name type="scientific">Candidatus Roizmanbacteria bacterium RIFCSPHIGHO2_12_FULL_33_9</name>
    <dbReference type="NCBI Taxonomy" id="1802045"/>
    <lineage>
        <taxon>Bacteria</taxon>
        <taxon>Candidatus Roizmaniibacteriota</taxon>
    </lineage>
</organism>
<dbReference type="Gene3D" id="3.40.50.800">
    <property type="entry name" value="Anticodon-binding domain"/>
    <property type="match status" value="1"/>
</dbReference>
<dbReference type="PROSITE" id="PS50862">
    <property type="entry name" value="AA_TRNA_LIGASE_II"/>
    <property type="match status" value="1"/>
</dbReference>
<dbReference type="GO" id="GO:0004827">
    <property type="term" value="F:proline-tRNA ligase activity"/>
    <property type="evidence" value="ECO:0007669"/>
    <property type="project" value="UniProtKB-EC"/>
</dbReference>
<sequence>MLYSALFGKTTKNIPKDEVALNAKLLIQAGYIDKLMSGSYSLLPLGRLVEQKLEQIVREEMNKIGSEEILMPLMHPKSIWNETGRWDKAKEVMYQLEKDGKEYAMSFTHEEIFLDLVRKHSQSYRDFPILAYHFSTKFRNELRAKSGILRCREFIMKDLYSAHLTEKELDEFYWKVADAYKLIFERVGLKTKVVESGGGVFTENITHEFQVLCETGEDLIFYCEKCDFAQNKEIAKVKEGDKCPKCIGLIKVSNGIEVGNIFRYGTSYSEKMNVAVTDNKGTKQFVYFGAYGIGMTRLIGTLVEINHDEKGIVWPEIVSPFKAHLVGLDMKKSDKVYEELRKAGIDVLYDDREEASAGIKLADCDLIGVPYRLVVSQKTVDKIELKKRTEDNSDLLSLDEIIKKLMP</sequence>
<dbReference type="GO" id="GO:0006433">
    <property type="term" value="P:prolyl-tRNA aminoacylation"/>
    <property type="evidence" value="ECO:0007669"/>
    <property type="project" value="InterPro"/>
</dbReference>
<dbReference type="AlphaFoldDB" id="A0A1F7HLH9"/>
<dbReference type="EMBL" id="MFZV01000002">
    <property type="protein sequence ID" value="OGK31622.1"/>
    <property type="molecule type" value="Genomic_DNA"/>
</dbReference>
<reference evidence="11 12" key="1">
    <citation type="journal article" date="2016" name="Nat. Commun.">
        <title>Thousands of microbial genomes shed light on interconnected biogeochemical processes in an aquifer system.</title>
        <authorList>
            <person name="Anantharaman K."/>
            <person name="Brown C.T."/>
            <person name="Hug L.A."/>
            <person name="Sharon I."/>
            <person name="Castelle C.J."/>
            <person name="Probst A.J."/>
            <person name="Thomas B.C."/>
            <person name="Singh A."/>
            <person name="Wilkins M.J."/>
            <person name="Karaoz U."/>
            <person name="Brodie E.L."/>
            <person name="Williams K.H."/>
            <person name="Hubbard S.S."/>
            <person name="Banfield J.F."/>
        </authorList>
    </citation>
    <scope>NUCLEOTIDE SEQUENCE [LARGE SCALE GENOMIC DNA]</scope>
</reference>
<keyword evidence="5" id="KW-0067">ATP-binding</keyword>
<protein>
    <recommendedName>
        <fullName evidence="2">Proline--tRNA ligase</fullName>
        <ecNumber evidence="1">6.1.1.15</ecNumber>
    </recommendedName>
    <alternativeName>
        <fullName evidence="8">Prolyl-tRNA synthetase</fullName>
    </alternativeName>
</protein>
<evidence type="ECO:0000259" key="10">
    <source>
        <dbReference type="PROSITE" id="PS50862"/>
    </source>
</evidence>
<keyword evidence="4" id="KW-0547">Nucleotide-binding</keyword>
<dbReference type="CDD" id="cd00861">
    <property type="entry name" value="ProRS_anticodon_short"/>
    <property type="match status" value="1"/>
</dbReference>
<keyword evidence="6" id="KW-0648">Protein biosynthesis</keyword>
<dbReference type="InterPro" id="IPR002316">
    <property type="entry name" value="Pro-tRNA-ligase_IIa"/>
</dbReference>
<keyword evidence="3" id="KW-0436">Ligase</keyword>
<dbReference type="SUPFAM" id="SSF55681">
    <property type="entry name" value="Class II aaRS and biotin synthetases"/>
    <property type="match status" value="1"/>
</dbReference>
<evidence type="ECO:0000256" key="5">
    <source>
        <dbReference type="ARBA" id="ARBA00022840"/>
    </source>
</evidence>
<dbReference type="InterPro" id="IPR045864">
    <property type="entry name" value="aa-tRNA-synth_II/BPL/LPL"/>
</dbReference>
<dbReference type="Gene3D" id="3.30.930.10">
    <property type="entry name" value="Bira Bifunctional Protein, Domain 2"/>
    <property type="match status" value="1"/>
</dbReference>
<gene>
    <name evidence="11" type="ORF">A3F29_00020</name>
</gene>
<dbReference type="InterPro" id="IPR004154">
    <property type="entry name" value="Anticodon-bd"/>
</dbReference>
<evidence type="ECO:0000256" key="9">
    <source>
        <dbReference type="ARBA" id="ARBA00047671"/>
    </source>
</evidence>
<keyword evidence="7" id="KW-0030">Aminoacyl-tRNA synthetase</keyword>
<evidence type="ECO:0000256" key="6">
    <source>
        <dbReference type="ARBA" id="ARBA00022917"/>
    </source>
</evidence>
<dbReference type="PANTHER" id="PTHR42753">
    <property type="entry name" value="MITOCHONDRIAL RIBOSOME PROTEIN L39/PROLYL-TRNA LIGASE FAMILY MEMBER"/>
    <property type="match status" value="1"/>
</dbReference>
<dbReference type="GO" id="GO:0005829">
    <property type="term" value="C:cytosol"/>
    <property type="evidence" value="ECO:0007669"/>
    <property type="project" value="TreeGrafter"/>
</dbReference>
<dbReference type="InterPro" id="IPR006195">
    <property type="entry name" value="aa-tRNA-synth_II"/>
</dbReference>
<dbReference type="EC" id="6.1.1.15" evidence="1"/>
<accession>A0A1F7HLH9</accession>
<dbReference type="InterPro" id="IPR050062">
    <property type="entry name" value="Pro-tRNA_synthetase"/>
</dbReference>
<comment type="catalytic activity">
    <reaction evidence="9">
        <text>tRNA(Pro) + L-proline + ATP = L-prolyl-tRNA(Pro) + AMP + diphosphate</text>
        <dbReference type="Rhea" id="RHEA:14305"/>
        <dbReference type="Rhea" id="RHEA-COMP:9700"/>
        <dbReference type="Rhea" id="RHEA-COMP:9702"/>
        <dbReference type="ChEBI" id="CHEBI:30616"/>
        <dbReference type="ChEBI" id="CHEBI:33019"/>
        <dbReference type="ChEBI" id="CHEBI:60039"/>
        <dbReference type="ChEBI" id="CHEBI:78442"/>
        <dbReference type="ChEBI" id="CHEBI:78532"/>
        <dbReference type="ChEBI" id="CHEBI:456215"/>
        <dbReference type="EC" id="6.1.1.15"/>
    </reaction>
</comment>
<evidence type="ECO:0000256" key="8">
    <source>
        <dbReference type="ARBA" id="ARBA00029731"/>
    </source>
</evidence>
<comment type="caution">
    <text evidence="11">The sequence shown here is derived from an EMBL/GenBank/DDBJ whole genome shotgun (WGS) entry which is preliminary data.</text>
</comment>
<dbReference type="Pfam" id="PF00587">
    <property type="entry name" value="tRNA-synt_2b"/>
    <property type="match status" value="1"/>
</dbReference>
<evidence type="ECO:0000313" key="11">
    <source>
        <dbReference type="EMBL" id="OGK31622.1"/>
    </source>
</evidence>
<proteinExistence type="predicted"/>
<evidence type="ECO:0000256" key="4">
    <source>
        <dbReference type="ARBA" id="ARBA00022741"/>
    </source>
</evidence>
<dbReference type="GO" id="GO:0005524">
    <property type="term" value="F:ATP binding"/>
    <property type="evidence" value="ECO:0007669"/>
    <property type="project" value="UniProtKB-KW"/>
</dbReference>
<evidence type="ECO:0000256" key="7">
    <source>
        <dbReference type="ARBA" id="ARBA00023146"/>
    </source>
</evidence>
<dbReference type="InterPro" id="IPR036621">
    <property type="entry name" value="Anticodon-bd_dom_sf"/>
</dbReference>
<dbReference type="Proteomes" id="UP000177199">
    <property type="component" value="Unassembled WGS sequence"/>
</dbReference>